<dbReference type="AlphaFoldDB" id="A0AAE4AL13"/>
<feature type="domain" description="Calcineurin-like phosphoesterase" evidence="1">
    <location>
        <begin position="1"/>
        <end position="174"/>
    </location>
</feature>
<evidence type="ECO:0000259" key="1">
    <source>
        <dbReference type="Pfam" id="PF00149"/>
    </source>
</evidence>
<keyword evidence="2" id="KW-0378">Hydrolase</keyword>
<dbReference type="InterPro" id="IPR004843">
    <property type="entry name" value="Calcineurin-like_PHP"/>
</dbReference>
<evidence type="ECO:0000313" key="3">
    <source>
        <dbReference type="Proteomes" id="UP001241537"/>
    </source>
</evidence>
<dbReference type="GO" id="GO:0005737">
    <property type="term" value="C:cytoplasm"/>
    <property type="evidence" value="ECO:0007669"/>
    <property type="project" value="TreeGrafter"/>
</dbReference>
<dbReference type="Pfam" id="PF00149">
    <property type="entry name" value="Metallophos"/>
    <property type="match status" value="1"/>
</dbReference>
<dbReference type="GO" id="GO:0004722">
    <property type="term" value="F:protein serine/threonine phosphatase activity"/>
    <property type="evidence" value="ECO:0007669"/>
    <property type="project" value="UniProtKB-EC"/>
</dbReference>
<evidence type="ECO:0000313" key="2">
    <source>
        <dbReference type="EMBL" id="MDQ0152650.1"/>
    </source>
</evidence>
<dbReference type="InterPro" id="IPR050126">
    <property type="entry name" value="Ap4A_hydrolase"/>
</dbReference>
<dbReference type="GO" id="GO:0110154">
    <property type="term" value="P:RNA decapping"/>
    <property type="evidence" value="ECO:0007669"/>
    <property type="project" value="TreeGrafter"/>
</dbReference>
<gene>
    <name evidence="2" type="ORF">J2S20_001344</name>
</gene>
<sequence length="234" mass="26302">MRTVIISDIHGESAAFQELLEQIGFDRRENQLILLGDALDGGADACGTYFKIRALKEEMGERLVYIRGEHEQMFMDAELLTRGQLANAFLWQQNGGKETLAALKRRKVSAGKTAAWLRDNTRLWYEEQDFICVHGDIRDEVVWNNSQETFLWGNEGVHSNNYAGKLAIVGHTELEMPVYLDGSGTESSFHPNYGTWFELPGRGMIAMDTGCGYGGALTAMLIEHGWMRFERSAG</sequence>
<reference evidence="2" key="1">
    <citation type="submission" date="2023-07" db="EMBL/GenBank/DDBJ databases">
        <title>Genomic Encyclopedia of Type Strains, Phase IV (KMG-IV): sequencing the most valuable type-strain genomes for metagenomic binning, comparative biology and taxonomic classification.</title>
        <authorList>
            <person name="Goeker M."/>
        </authorList>
    </citation>
    <scope>NUCLEOTIDE SEQUENCE</scope>
    <source>
        <strain evidence="2">DSM 19659</strain>
    </source>
</reference>
<dbReference type="PANTHER" id="PTHR42850">
    <property type="entry name" value="METALLOPHOSPHOESTERASE"/>
    <property type="match status" value="1"/>
</dbReference>
<dbReference type="EC" id="3.1.3.16" evidence="2"/>
<dbReference type="RefSeq" id="WP_307254432.1">
    <property type="nucleotide sequence ID" value="NZ_JAUSTO010000007.1"/>
</dbReference>
<organism evidence="2 3">
    <name type="scientific">Moryella indoligenes</name>
    <dbReference type="NCBI Taxonomy" id="371674"/>
    <lineage>
        <taxon>Bacteria</taxon>
        <taxon>Bacillati</taxon>
        <taxon>Bacillota</taxon>
        <taxon>Clostridia</taxon>
        <taxon>Lachnospirales</taxon>
        <taxon>Lachnospiraceae</taxon>
        <taxon>Moryella</taxon>
    </lineage>
</organism>
<dbReference type="Gene3D" id="3.60.21.10">
    <property type="match status" value="1"/>
</dbReference>
<name>A0AAE4AL13_9FIRM</name>
<dbReference type="InterPro" id="IPR029052">
    <property type="entry name" value="Metallo-depent_PP-like"/>
</dbReference>
<proteinExistence type="predicted"/>
<accession>A0AAE4AL13</accession>
<dbReference type="GO" id="GO:0008803">
    <property type="term" value="F:bis(5'-nucleosyl)-tetraphosphatase (symmetrical) activity"/>
    <property type="evidence" value="ECO:0007669"/>
    <property type="project" value="TreeGrafter"/>
</dbReference>
<protein>
    <submittedName>
        <fullName evidence="2">Serine/threonine protein phosphatase 1</fullName>
        <ecNumber evidence="2">3.1.3.16</ecNumber>
    </submittedName>
</protein>
<dbReference type="PANTHER" id="PTHR42850:SF4">
    <property type="entry name" value="ZINC-DEPENDENT ENDOPOLYPHOSPHATASE"/>
    <property type="match status" value="1"/>
</dbReference>
<comment type="caution">
    <text evidence="2">The sequence shown here is derived from an EMBL/GenBank/DDBJ whole genome shotgun (WGS) entry which is preliminary data.</text>
</comment>
<dbReference type="EMBL" id="JAUSTO010000007">
    <property type="protein sequence ID" value="MDQ0152650.1"/>
    <property type="molecule type" value="Genomic_DNA"/>
</dbReference>
<dbReference type="Proteomes" id="UP001241537">
    <property type="component" value="Unassembled WGS sequence"/>
</dbReference>
<keyword evidence="3" id="KW-1185">Reference proteome</keyword>
<dbReference type="SUPFAM" id="SSF56300">
    <property type="entry name" value="Metallo-dependent phosphatases"/>
    <property type="match status" value="1"/>
</dbReference>